<evidence type="ECO:0000313" key="2">
    <source>
        <dbReference type="Proteomes" id="UP001519064"/>
    </source>
</evidence>
<dbReference type="SUPFAM" id="SSF51182">
    <property type="entry name" value="RmlC-like cupins"/>
    <property type="match status" value="1"/>
</dbReference>
<dbReference type="Gene3D" id="2.60.120.10">
    <property type="entry name" value="Jelly Rolls"/>
    <property type="match status" value="1"/>
</dbReference>
<evidence type="ECO:0008006" key="3">
    <source>
        <dbReference type="Google" id="ProtNLM"/>
    </source>
</evidence>
<protein>
    <recommendedName>
        <fullName evidence="3">Cupin domain-containing protein</fullName>
    </recommendedName>
</protein>
<dbReference type="Proteomes" id="UP001519064">
    <property type="component" value="Unassembled WGS sequence"/>
</dbReference>
<dbReference type="InterPro" id="IPR014710">
    <property type="entry name" value="RmlC-like_jellyroll"/>
</dbReference>
<name>A0ABS3X7X0_9ACTN</name>
<dbReference type="InterPro" id="IPR011051">
    <property type="entry name" value="RmlC_Cupin_sf"/>
</dbReference>
<evidence type="ECO:0000313" key="1">
    <source>
        <dbReference type="EMBL" id="MBO8191455.1"/>
    </source>
</evidence>
<reference evidence="1 2" key="1">
    <citation type="submission" date="2020-11" db="EMBL/GenBank/DDBJ databases">
        <title>Streptomyces spirodelae sp. nov., isolated from duckweed.</title>
        <authorList>
            <person name="Saimee Y."/>
            <person name="Duangmal K."/>
        </authorList>
    </citation>
    <scope>NUCLEOTIDE SEQUENCE [LARGE SCALE GENOMIC DNA]</scope>
    <source>
        <strain evidence="1 2">S16-07</strain>
    </source>
</reference>
<dbReference type="RefSeq" id="WP_209238553.1">
    <property type="nucleotide sequence ID" value="NZ_JADKMA010000023.1"/>
</dbReference>
<keyword evidence="2" id="KW-1185">Reference proteome</keyword>
<comment type="caution">
    <text evidence="1">The sequence shown here is derived from an EMBL/GenBank/DDBJ whole genome shotgun (WGS) entry which is preliminary data.</text>
</comment>
<sequence length="142" mass="16035">MGSSDAYSDLPAGTIVAEGFARWSPELHKEFENNAHNGRIGQSLLKETDAVRVWETVLAPGERIPVHRHVLDYFWIALTSGRARQHTSDGTSREISYTRGQSHHFHFGSGQYHLYDVKNIGEDVLSFLIVEMKDGENEPIEL</sequence>
<gene>
    <name evidence="1" type="ORF">ITI46_07090</name>
</gene>
<organism evidence="1 2">
    <name type="scientific">Streptomyces oryzae</name>
    <dbReference type="NCBI Taxonomy" id="1434886"/>
    <lineage>
        <taxon>Bacteria</taxon>
        <taxon>Bacillati</taxon>
        <taxon>Actinomycetota</taxon>
        <taxon>Actinomycetes</taxon>
        <taxon>Kitasatosporales</taxon>
        <taxon>Streptomycetaceae</taxon>
        <taxon>Streptomyces</taxon>
    </lineage>
</organism>
<proteinExistence type="predicted"/>
<dbReference type="EMBL" id="JADKMA010000023">
    <property type="protein sequence ID" value="MBO8191455.1"/>
    <property type="molecule type" value="Genomic_DNA"/>
</dbReference>
<accession>A0ABS3X7X0</accession>